<dbReference type="InterPro" id="IPR027417">
    <property type="entry name" value="P-loop_NTPase"/>
</dbReference>
<dbReference type="Gene3D" id="3.40.50.300">
    <property type="entry name" value="P-loop containing nucleotide triphosphate hydrolases"/>
    <property type="match status" value="1"/>
</dbReference>
<evidence type="ECO:0000256" key="1">
    <source>
        <dbReference type="SAM" id="MobiDB-lite"/>
    </source>
</evidence>
<accession>J9DLB6</accession>
<reference evidence="3" key="2">
    <citation type="submission" date="2015-07" db="EMBL/GenBank/DDBJ databases">
        <title>Contrasting host-pathogen interactions and genome evolution in two generalist and specialist microsporidian pathogens of mosquitoes.</title>
        <authorList>
            <consortium name="The Broad Institute Genomics Platform"/>
            <consortium name="The Broad Institute Genome Sequencing Center for Infectious Disease"/>
            <person name="Cuomo C.A."/>
            <person name="Sanscrainte N.D."/>
            <person name="Goldberg J.M."/>
            <person name="Heiman D."/>
            <person name="Young S."/>
            <person name="Zeng Q."/>
            <person name="Becnel J.J."/>
            <person name="Birren B.W."/>
        </authorList>
    </citation>
    <scope>NUCLEOTIDE SEQUENCE [LARGE SCALE GENOMIC DNA]</scope>
    <source>
        <strain evidence="3">USNM 41457</strain>
    </source>
</reference>
<proteinExistence type="predicted"/>
<reference evidence="2 3" key="1">
    <citation type="submission" date="2011-08" db="EMBL/GenBank/DDBJ databases">
        <authorList>
            <person name="Liu Z.J."/>
            <person name="Shi F.L."/>
            <person name="Lu J.Q."/>
            <person name="Li M."/>
            <person name="Wang Z.L."/>
        </authorList>
    </citation>
    <scope>NUCLEOTIDE SEQUENCE [LARGE SCALE GENOMIC DNA]</scope>
    <source>
        <strain evidence="2 3">USNM 41457</strain>
    </source>
</reference>
<name>J9DLB6_EDHAE</name>
<organism evidence="2 3">
    <name type="scientific">Edhazardia aedis (strain USNM 41457)</name>
    <name type="common">Microsporidian parasite</name>
    <dbReference type="NCBI Taxonomy" id="1003232"/>
    <lineage>
        <taxon>Eukaryota</taxon>
        <taxon>Fungi</taxon>
        <taxon>Fungi incertae sedis</taxon>
        <taxon>Microsporidia</taxon>
        <taxon>Edhazardia</taxon>
    </lineage>
</organism>
<evidence type="ECO:0000313" key="2">
    <source>
        <dbReference type="EMBL" id="EJW03385.1"/>
    </source>
</evidence>
<dbReference type="EMBL" id="AFBI03000039">
    <property type="protein sequence ID" value="EJW03385.1"/>
    <property type="molecule type" value="Genomic_DNA"/>
</dbReference>
<gene>
    <name evidence="2" type="ORF">EDEG_02273</name>
</gene>
<dbReference type="Proteomes" id="UP000003163">
    <property type="component" value="Unassembled WGS sequence"/>
</dbReference>
<comment type="caution">
    <text evidence="2">The sequence shown here is derived from an EMBL/GenBank/DDBJ whole genome shotgun (WGS) entry which is preliminary data.</text>
</comment>
<evidence type="ECO:0000313" key="3">
    <source>
        <dbReference type="Proteomes" id="UP000003163"/>
    </source>
</evidence>
<dbReference type="VEuPathDB" id="MicrosporidiaDB:EDEG_02273"/>
<keyword evidence="3" id="KW-1185">Reference proteome</keyword>
<protein>
    <submittedName>
        <fullName evidence="2">Uncharacterized protein</fullName>
    </submittedName>
</protein>
<feature type="compositionally biased region" description="Low complexity" evidence="1">
    <location>
        <begin position="351"/>
        <end position="363"/>
    </location>
</feature>
<feature type="region of interest" description="Disordered" evidence="1">
    <location>
        <begin position="337"/>
        <end position="363"/>
    </location>
</feature>
<dbReference type="HOGENOM" id="CLU_302273_0_0_1"/>
<sequence>MLNKQEKSSLIQTSMKLEETLKKHMKNKNAIFINHEPEKNYEDELKKTVNNLQKEYQVLIISSTNIKNLKAVKPKEAVQEILRNSYDFVFLINLSPFCKKDGIWVEFILQICRNLIFVIFMCPFVDLSKFSRWFSNSGNFLRYFCDFIDSTNDITNQSRVNYRIDCDYKNYESIYEYFESKSKYSDNEKNLYNSPYSEFDRRFKINRENNLHQQNIAEYSNININNKNNNLHYFKNHKEIPVDTDNISFNASNIDTNRILNNIRSYKNYLKSEAVCINIPTRVKIRVYGYFKSKNPFTFDIKLNYKIDSFIRKQTVIVASTSKTCELTATNLYKRKNMNTHNDKTKDKNNSYDNSSNLNTSQNLSNDYIKNKKSCEDYNFEDQRIQSLADAGISFINNETSKKDEQKILSLFEKKKINVLVILLDKLPIKCDTLIIKSTYTYYNSTFVQYEVNDLVKCLTSLSTHSFLYILTEKDTEYFYKSVFLHAKKIQITDIYKRNALNLIKDQRYTYSIIENKILEYVLTFLHNISTDYNMLHNFFKDSFFYYVIGDKKEILDCDSLLIEALSELQKFYFIESFSTKYVNDNLYCKNSLNWDNTFSSKFDGAYYLNKNSIAKTHIENNNNVINQKNCNFNADKKKHNCINNYKDYYRNITNDIVIRKEYTNLYYQNTLPIHIFYELCFKEHTEYTLLEYLSEILHFVSKIPNTLKKEYTNSNFAAYILMNKQLYQNHHIILSNLVQLIFDLKLISKISLGSACILLSKVKSDIIDSTSTFVDIFDDDLIKTKYCKIVFQEYYIQIQIKNCYDNKFKSHIYKHPDNKSSTEIDNGKFNDNINIKECQQIFQNQSNVKNKKDMISQESIYFQSSENSPIHDKKINLSQSHKNRTSYVNSSKTNIQSTVYCVIEKMNITLKHYKFVDKLIIRKPNTSEYKLFIIDIQNYKRNIVLFVKDNKVTMDTYYHKYGKKNNGFYSRNVTVDNINMCIYVPK</sequence>
<dbReference type="AlphaFoldDB" id="J9DLB6"/>
<feature type="compositionally biased region" description="Basic and acidic residues" evidence="1">
    <location>
        <begin position="341"/>
        <end position="350"/>
    </location>
</feature>
<dbReference type="InParanoid" id="J9DLB6"/>